<dbReference type="OrthoDB" id="357294at2"/>
<dbReference type="AlphaFoldDB" id="A0A4Q0I8V0"/>
<dbReference type="Proteomes" id="UP000289166">
    <property type="component" value="Unassembled WGS sequence"/>
</dbReference>
<name>A0A4Q0I8V0_9FIRM</name>
<dbReference type="EMBL" id="RLII01000006">
    <property type="protein sequence ID" value="RXE59432.1"/>
    <property type="molecule type" value="Genomic_DNA"/>
</dbReference>
<dbReference type="RefSeq" id="WP_069195706.1">
    <property type="nucleotide sequence ID" value="NZ_RLII01000006.1"/>
</dbReference>
<protein>
    <submittedName>
        <fullName evidence="1">TraB/GumN family protein</fullName>
    </submittedName>
</protein>
<dbReference type="Pfam" id="PF01963">
    <property type="entry name" value="TraB_PrgY_gumN"/>
    <property type="match status" value="1"/>
</dbReference>
<keyword evidence="2" id="KW-1185">Reference proteome</keyword>
<sequence>MKKTAMVKVVVAALIVVLSLQVLVFAEEQPQLLVSAPVEQPDAWALEAVQWSAIYGLASEEMYAKYSSKATQEELLQVCANLYERLTGKAVDQEDEKLFTDNDKFAAQKEATRLEMVTAVYNVLKAAQPEFDFNANINLTFKDIGSIPESSLDIIKYSVSKGILNGRSKEILDLESQCTRQELLVFTKNAYEFAIYESGRDSKGAFWKVSDEDSTVYLLGSIHIADATLYPLSKDILNAYEQSDALVVEADISKQEESAKYMAEKAMYEDENTLDKNVPEDIYKQFVEFITPYEIGEEVYNKFKPWYAALLVQNLQLSENSYSGNLGVDIYFLSKAMGQKDILEIEGIKFQVDMFDSFSSELQTQFLASSLGLSEGDEETEANAEANIELVAYMLKCWKEGNTEELAKIVKADHEVEGEVNEFNEKMWISRDNNMAQKVKDYLADPESKTYFVVVGAGHMVGSNGIVAQLEDEYKVEQIK</sequence>
<proteinExistence type="predicted"/>
<evidence type="ECO:0000313" key="2">
    <source>
        <dbReference type="Proteomes" id="UP000289166"/>
    </source>
</evidence>
<dbReference type="CDD" id="cd14789">
    <property type="entry name" value="Tiki"/>
    <property type="match status" value="1"/>
</dbReference>
<gene>
    <name evidence="1" type="ORF">EFD62_07185</name>
</gene>
<reference evidence="2" key="1">
    <citation type="submission" date="2018-11" db="EMBL/GenBank/DDBJ databases">
        <title>Genome sequencing of a novel mesophilic and cellulolytic organism within the genus Hungateiclostridium.</title>
        <authorList>
            <person name="Rettenmaier R."/>
            <person name="Liebl W."/>
            <person name="Zverlov V."/>
        </authorList>
    </citation>
    <scope>NUCLEOTIDE SEQUENCE [LARGE SCALE GENOMIC DNA]</scope>
    <source>
        <strain evidence="2">N2K1</strain>
    </source>
</reference>
<dbReference type="InterPro" id="IPR002816">
    <property type="entry name" value="TraB/PrgY/GumN_fam"/>
</dbReference>
<dbReference type="InterPro" id="IPR047111">
    <property type="entry name" value="YbaP-like"/>
</dbReference>
<dbReference type="PANTHER" id="PTHR40590:SF1">
    <property type="entry name" value="CYTOPLASMIC PROTEIN"/>
    <property type="match status" value="1"/>
</dbReference>
<evidence type="ECO:0000313" key="1">
    <source>
        <dbReference type="EMBL" id="RXE59432.1"/>
    </source>
</evidence>
<accession>A0A4Q0I8V0</accession>
<dbReference type="PANTHER" id="PTHR40590">
    <property type="entry name" value="CYTOPLASMIC PROTEIN-RELATED"/>
    <property type="match status" value="1"/>
</dbReference>
<organism evidence="1 2">
    <name type="scientific">Acetivibrio mesophilus</name>
    <dbReference type="NCBI Taxonomy" id="2487273"/>
    <lineage>
        <taxon>Bacteria</taxon>
        <taxon>Bacillati</taxon>
        <taxon>Bacillota</taxon>
        <taxon>Clostridia</taxon>
        <taxon>Eubacteriales</taxon>
        <taxon>Oscillospiraceae</taxon>
        <taxon>Acetivibrio</taxon>
    </lineage>
</organism>
<comment type="caution">
    <text evidence="1">The sequence shown here is derived from an EMBL/GenBank/DDBJ whole genome shotgun (WGS) entry which is preliminary data.</text>
</comment>